<feature type="transmembrane region" description="Helical" evidence="7">
    <location>
        <begin position="130"/>
        <end position="151"/>
    </location>
</feature>
<gene>
    <name evidence="9" type="ORF">BV898_07013</name>
</gene>
<dbReference type="PROSITE" id="PS00216">
    <property type="entry name" value="SUGAR_TRANSPORT_1"/>
    <property type="match status" value="1"/>
</dbReference>
<comment type="subcellular location">
    <subcellularLocation>
        <location evidence="1">Membrane</location>
        <topology evidence="1">Multi-pass membrane protein</topology>
    </subcellularLocation>
</comment>
<dbReference type="InterPro" id="IPR011701">
    <property type="entry name" value="MFS"/>
</dbReference>
<feature type="transmembrane region" description="Helical" evidence="7">
    <location>
        <begin position="505"/>
        <end position="528"/>
    </location>
</feature>
<accession>A0A1W0WUT2</accession>
<evidence type="ECO:0000256" key="7">
    <source>
        <dbReference type="SAM" id="Phobius"/>
    </source>
</evidence>
<keyword evidence="4 7" id="KW-1133">Transmembrane helix</keyword>
<feature type="transmembrane region" description="Helical" evidence="7">
    <location>
        <begin position="186"/>
        <end position="206"/>
    </location>
</feature>
<evidence type="ECO:0000256" key="3">
    <source>
        <dbReference type="ARBA" id="ARBA00022692"/>
    </source>
</evidence>
<feature type="transmembrane region" description="Helical" evidence="7">
    <location>
        <begin position="585"/>
        <end position="605"/>
    </location>
</feature>
<dbReference type="InterPro" id="IPR005829">
    <property type="entry name" value="Sugar_transporter_CS"/>
</dbReference>
<feature type="region of interest" description="Disordered" evidence="6">
    <location>
        <begin position="627"/>
        <end position="650"/>
    </location>
</feature>
<dbReference type="PANTHER" id="PTHR23504">
    <property type="entry name" value="MAJOR FACILITATOR SUPERFAMILY DOMAIN-CONTAINING PROTEIN 10"/>
    <property type="match status" value="1"/>
</dbReference>
<feature type="transmembrane region" description="Helical" evidence="7">
    <location>
        <begin position="248"/>
        <end position="268"/>
    </location>
</feature>
<feature type="transmembrane region" description="Helical" evidence="7">
    <location>
        <begin position="437"/>
        <end position="456"/>
    </location>
</feature>
<dbReference type="InterPro" id="IPR036259">
    <property type="entry name" value="MFS_trans_sf"/>
</dbReference>
<feature type="transmembrane region" description="Helical" evidence="7">
    <location>
        <begin position="340"/>
        <end position="363"/>
    </location>
</feature>
<feature type="transmembrane region" description="Helical" evidence="7">
    <location>
        <begin position="218"/>
        <end position="236"/>
    </location>
</feature>
<dbReference type="SUPFAM" id="SSF103473">
    <property type="entry name" value="MFS general substrate transporter"/>
    <property type="match status" value="1"/>
</dbReference>
<evidence type="ECO:0000256" key="5">
    <source>
        <dbReference type="ARBA" id="ARBA00023136"/>
    </source>
</evidence>
<dbReference type="Pfam" id="PF07690">
    <property type="entry name" value="MFS_1"/>
    <property type="match status" value="1"/>
</dbReference>
<dbReference type="OrthoDB" id="419616at2759"/>
<evidence type="ECO:0000313" key="10">
    <source>
        <dbReference type="Proteomes" id="UP000192578"/>
    </source>
</evidence>
<evidence type="ECO:0000256" key="2">
    <source>
        <dbReference type="ARBA" id="ARBA00022448"/>
    </source>
</evidence>
<feature type="transmembrane region" description="Helical" evidence="7">
    <location>
        <begin position="163"/>
        <end position="180"/>
    </location>
</feature>
<keyword evidence="2" id="KW-0813">Transport</keyword>
<dbReference type="CDD" id="cd17387">
    <property type="entry name" value="MFS_MFSD14"/>
    <property type="match status" value="1"/>
</dbReference>
<dbReference type="EMBL" id="MTYJ01000044">
    <property type="protein sequence ID" value="OQV18955.1"/>
    <property type="molecule type" value="Genomic_DNA"/>
</dbReference>
<dbReference type="InterPro" id="IPR001958">
    <property type="entry name" value="Tet-R_TetA/multi-R_MdtG-like"/>
</dbReference>
<feature type="compositionally biased region" description="Polar residues" evidence="6">
    <location>
        <begin position="628"/>
        <end position="641"/>
    </location>
</feature>
<dbReference type="InterPro" id="IPR020846">
    <property type="entry name" value="MFS_dom"/>
</dbReference>
<dbReference type="GO" id="GO:0016020">
    <property type="term" value="C:membrane"/>
    <property type="evidence" value="ECO:0007669"/>
    <property type="project" value="UniProtKB-SubCell"/>
</dbReference>
<keyword evidence="5 7" id="KW-0472">Membrane</keyword>
<evidence type="ECO:0000256" key="1">
    <source>
        <dbReference type="ARBA" id="ARBA00004141"/>
    </source>
</evidence>
<feature type="transmembrane region" description="Helical" evidence="7">
    <location>
        <begin position="370"/>
        <end position="388"/>
    </location>
</feature>
<keyword evidence="3 7" id="KW-0812">Transmembrane</keyword>
<protein>
    <submittedName>
        <fullName evidence="9">Hippocampus abundant transcript 1 protein</fullName>
    </submittedName>
</protein>
<feature type="transmembrane region" description="Helical" evidence="7">
    <location>
        <begin position="303"/>
        <end position="328"/>
    </location>
</feature>
<comment type="caution">
    <text evidence="9">The sequence shown here is derived from an EMBL/GenBank/DDBJ whole genome shotgun (WGS) entry which is preliminary data.</text>
</comment>
<feature type="domain" description="Major facilitator superfamily (MFS) profile" evidence="8">
    <location>
        <begin position="95"/>
        <end position="527"/>
    </location>
</feature>
<proteinExistence type="predicted"/>
<feature type="transmembrane region" description="Helical" evidence="7">
    <location>
        <begin position="394"/>
        <end position="416"/>
    </location>
</feature>
<name>A0A1W0WUT2_HYPEX</name>
<sequence length="889" mass="97166">MLTPEPDERLAITSEYSPVGDSIRKGSLTNKSRLYTSSILTATTGSVASVASGRQRELPLMKKAKKVLARLVKNHRNLLKDTRKGGSTLIFGEPSVYHAAVVIFLEFFAWGLLTAPMITVLNKTFPEDTFLMNGIIMGIKGLLSFLSAPLLGALSDSWGRKTFLLVTVFFTCLPIPFMIISPGWYFGLISMSGVFAVTFSVVFAYVADITDETERSSAYGLVSATFAASLVTSPALGAFIGDVYGDEVVVALATAIAVLDVLFILSFVPESLPEKARFANASNFSWDVADPCSSLKKIGNDRVILIVCLTTFLSYLAEAGQVSCIFVYLRLVVGFTPEIVAAYIAFVGILSVLAQTALLTILMKHIGSKNTIVVALVFEAMQLAWYGFAQARWMMWGAGSLAAVCSLAYPAISAYVSNYTESDKQGLVQGIITGIRGLCNGLGPALYGLIFSLFHVNLSEATDKTLVATMRSLTLDLNATTTTALPSVEVDHHQNIRNTFIPGPAFVFGAIMVVCALGVAAFMPELVVCEKPRRPKMITPTMSFVAPDGEEDEDVEVYRKEGFSRVEGAPLIEFKNMPLEMPSSLGVLVLCVAIFCCQAVLPPPLPDIRRSNSLTTTTTTTTKVHTTAQPVVSSTTTTKKPATNHRNKTSISVKPFPRYGPCTTPYGAKPMDLPDIGLDYELELEGTLTDANLTYKTATFSDGPLQRGVVAIDLMDGRKEIILYDLKSATTFHVGDQNCTSEPLSRTVCNPLAYFMLRNLNSSSGSPACKFEPSKPVSLGAETVRGIPSHKWQHCLRLQNEGEKFLFRLTYFFRLNFFSSNPARQYIPVRLEVERFLHPYGAPEMSSTNASRQDVVFDFISFRSRLKNRSIFQAKEYSTCRGWNNTSSA</sequence>
<reference evidence="10" key="1">
    <citation type="submission" date="2017-01" db="EMBL/GenBank/DDBJ databases">
        <title>Comparative genomics of anhydrobiosis in the tardigrade Hypsibius dujardini.</title>
        <authorList>
            <person name="Yoshida Y."/>
            <person name="Koutsovoulos G."/>
            <person name="Laetsch D."/>
            <person name="Stevens L."/>
            <person name="Kumar S."/>
            <person name="Horikawa D."/>
            <person name="Ishino K."/>
            <person name="Komine S."/>
            <person name="Tomita M."/>
            <person name="Blaxter M."/>
            <person name="Arakawa K."/>
        </authorList>
    </citation>
    <scope>NUCLEOTIDE SEQUENCE [LARGE SCALE GENOMIC DNA]</scope>
    <source>
        <strain evidence="10">Z151</strain>
    </source>
</reference>
<evidence type="ECO:0000259" key="8">
    <source>
        <dbReference type="PROSITE" id="PS50850"/>
    </source>
</evidence>
<dbReference type="Proteomes" id="UP000192578">
    <property type="component" value="Unassembled WGS sequence"/>
</dbReference>
<evidence type="ECO:0000313" key="9">
    <source>
        <dbReference type="EMBL" id="OQV18955.1"/>
    </source>
</evidence>
<keyword evidence="10" id="KW-1185">Reference proteome</keyword>
<dbReference type="PROSITE" id="PS50850">
    <property type="entry name" value="MFS"/>
    <property type="match status" value="1"/>
</dbReference>
<evidence type="ECO:0000256" key="6">
    <source>
        <dbReference type="SAM" id="MobiDB-lite"/>
    </source>
</evidence>
<dbReference type="Gene3D" id="1.20.1250.20">
    <property type="entry name" value="MFS general substrate transporter like domains"/>
    <property type="match status" value="1"/>
</dbReference>
<organism evidence="9 10">
    <name type="scientific">Hypsibius exemplaris</name>
    <name type="common">Freshwater tardigrade</name>
    <dbReference type="NCBI Taxonomy" id="2072580"/>
    <lineage>
        <taxon>Eukaryota</taxon>
        <taxon>Metazoa</taxon>
        <taxon>Ecdysozoa</taxon>
        <taxon>Tardigrada</taxon>
        <taxon>Eutardigrada</taxon>
        <taxon>Parachela</taxon>
        <taxon>Hypsibioidea</taxon>
        <taxon>Hypsibiidae</taxon>
        <taxon>Hypsibius</taxon>
    </lineage>
</organism>
<feature type="transmembrane region" description="Helical" evidence="7">
    <location>
        <begin position="96"/>
        <end position="118"/>
    </location>
</feature>
<evidence type="ECO:0000256" key="4">
    <source>
        <dbReference type="ARBA" id="ARBA00022989"/>
    </source>
</evidence>
<dbReference type="GO" id="GO:0022857">
    <property type="term" value="F:transmembrane transporter activity"/>
    <property type="evidence" value="ECO:0007669"/>
    <property type="project" value="InterPro"/>
</dbReference>
<dbReference type="PANTHER" id="PTHR23504:SF1">
    <property type="entry name" value="GH21943P-RELATED"/>
    <property type="match status" value="1"/>
</dbReference>
<dbReference type="AlphaFoldDB" id="A0A1W0WUT2"/>
<dbReference type="PRINTS" id="PR01035">
    <property type="entry name" value="TCRTETA"/>
</dbReference>